<dbReference type="InParanoid" id="A0A0C3D430"/>
<accession>A0A0C3D430</accession>
<dbReference type="HOGENOM" id="CLU_355682_0_0_1"/>
<dbReference type="STRING" id="913774.A0A0C3D430"/>
<protein>
    <submittedName>
        <fullName evidence="2">Uncharacterized protein</fullName>
    </submittedName>
</protein>
<dbReference type="AlphaFoldDB" id="A0A0C3D430"/>
<dbReference type="EMBL" id="KN832871">
    <property type="protein sequence ID" value="KIN06039.1"/>
    <property type="molecule type" value="Genomic_DNA"/>
</dbReference>
<dbReference type="InterPro" id="IPR018822">
    <property type="entry name" value="UPF0646"/>
</dbReference>
<evidence type="ECO:0000313" key="2">
    <source>
        <dbReference type="EMBL" id="KIN06039.1"/>
    </source>
</evidence>
<feature type="compositionally biased region" description="Polar residues" evidence="1">
    <location>
        <begin position="693"/>
        <end position="705"/>
    </location>
</feature>
<reference evidence="2 3" key="1">
    <citation type="submission" date="2014-04" db="EMBL/GenBank/DDBJ databases">
        <authorList>
            <consortium name="DOE Joint Genome Institute"/>
            <person name="Kuo A."/>
            <person name="Martino E."/>
            <person name="Perotto S."/>
            <person name="Kohler A."/>
            <person name="Nagy L.G."/>
            <person name="Floudas D."/>
            <person name="Copeland A."/>
            <person name="Barry K.W."/>
            <person name="Cichocki N."/>
            <person name="Veneault-Fourrey C."/>
            <person name="LaButti K."/>
            <person name="Lindquist E.A."/>
            <person name="Lipzen A."/>
            <person name="Lundell T."/>
            <person name="Morin E."/>
            <person name="Murat C."/>
            <person name="Sun H."/>
            <person name="Tunlid A."/>
            <person name="Henrissat B."/>
            <person name="Grigoriev I.V."/>
            <person name="Hibbett D.S."/>
            <person name="Martin F."/>
            <person name="Nordberg H.P."/>
            <person name="Cantor M.N."/>
            <person name="Hua S.X."/>
        </authorList>
    </citation>
    <scope>NUCLEOTIDE SEQUENCE [LARGE SCALE GENOMIC DNA]</scope>
    <source>
        <strain evidence="2 3">Zn</strain>
    </source>
</reference>
<feature type="compositionally biased region" description="Acidic residues" evidence="1">
    <location>
        <begin position="643"/>
        <end position="654"/>
    </location>
</feature>
<feature type="compositionally biased region" description="Polar residues" evidence="1">
    <location>
        <begin position="622"/>
        <end position="633"/>
    </location>
</feature>
<feature type="compositionally biased region" description="Basic and acidic residues" evidence="1">
    <location>
        <begin position="678"/>
        <end position="691"/>
    </location>
</feature>
<feature type="compositionally biased region" description="Basic and acidic residues" evidence="1">
    <location>
        <begin position="438"/>
        <end position="462"/>
    </location>
</feature>
<evidence type="ECO:0000313" key="3">
    <source>
        <dbReference type="Proteomes" id="UP000054321"/>
    </source>
</evidence>
<organism evidence="2 3">
    <name type="scientific">Oidiodendron maius (strain Zn)</name>
    <dbReference type="NCBI Taxonomy" id="913774"/>
    <lineage>
        <taxon>Eukaryota</taxon>
        <taxon>Fungi</taxon>
        <taxon>Dikarya</taxon>
        <taxon>Ascomycota</taxon>
        <taxon>Pezizomycotina</taxon>
        <taxon>Leotiomycetes</taxon>
        <taxon>Leotiomycetes incertae sedis</taxon>
        <taxon>Myxotrichaceae</taxon>
        <taxon>Oidiodendron</taxon>
    </lineage>
</organism>
<proteinExistence type="predicted"/>
<reference evidence="3" key="2">
    <citation type="submission" date="2015-01" db="EMBL/GenBank/DDBJ databases">
        <title>Evolutionary Origins and Diversification of the Mycorrhizal Mutualists.</title>
        <authorList>
            <consortium name="DOE Joint Genome Institute"/>
            <consortium name="Mycorrhizal Genomics Consortium"/>
            <person name="Kohler A."/>
            <person name="Kuo A."/>
            <person name="Nagy L.G."/>
            <person name="Floudas D."/>
            <person name="Copeland A."/>
            <person name="Barry K.W."/>
            <person name="Cichocki N."/>
            <person name="Veneault-Fourrey C."/>
            <person name="LaButti K."/>
            <person name="Lindquist E.A."/>
            <person name="Lipzen A."/>
            <person name="Lundell T."/>
            <person name="Morin E."/>
            <person name="Murat C."/>
            <person name="Riley R."/>
            <person name="Ohm R."/>
            <person name="Sun H."/>
            <person name="Tunlid A."/>
            <person name="Henrissat B."/>
            <person name="Grigoriev I.V."/>
            <person name="Hibbett D.S."/>
            <person name="Martin F."/>
        </authorList>
    </citation>
    <scope>NUCLEOTIDE SEQUENCE [LARGE SCALE GENOMIC DNA]</scope>
    <source>
        <strain evidence="3">Zn</strain>
    </source>
</reference>
<feature type="region of interest" description="Disordered" evidence="1">
    <location>
        <begin position="428"/>
        <end position="789"/>
    </location>
</feature>
<feature type="compositionally biased region" description="Acidic residues" evidence="1">
    <location>
        <begin position="524"/>
        <end position="534"/>
    </location>
</feature>
<feature type="compositionally biased region" description="Basic and acidic residues" evidence="1">
    <location>
        <begin position="740"/>
        <end position="759"/>
    </location>
</feature>
<feature type="region of interest" description="Disordered" evidence="1">
    <location>
        <begin position="192"/>
        <end position="230"/>
    </location>
</feature>
<dbReference type="OrthoDB" id="5339076at2759"/>
<feature type="compositionally biased region" description="Acidic residues" evidence="1">
    <location>
        <begin position="576"/>
        <end position="594"/>
    </location>
</feature>
<name>A0A0C3D430_OIDMZ</name>
<sequence>MVISLTMMDDSMEISSEYGHNIRDEDIDIDIDLTTGHGDEDYILEDALPHQTADEEFLFQASPTPGNDDLMVDEEGDNETYYANEIAPDLVQDKSNKNMVEETGIITSMAANSPTTYQEHYDALDAGHVQAASVTETAVASGHKDAPNGYTANNNLDLQSYDDPATHEDEDSTVTGNAADIQAEAVTVPAVNIHSPPPSAHSRSPKSPQLSEHPTSPLNTLPKSADESQEHIVTRDQLDTVASHEYEEGLHSEPGVSYPTDGLQTLPIPEILVLYQETEYALFSTSELDDPDSFFLSDTSILNNPISDFLKAIRNVIHDDLANEDELCLSIGDMGIEVEEVSLSTYYSLSTILKVSPQTSTLIQDVTLRQILNLYEGLLRNDGVDSPQPFCVQLGVRPNFAKRLANLAAGFTEGKGLSELVSLAEHSNSPGASLEMTGNKHGDDAKTEELDRREVDKEHEDVQDNSEISQTLVPDTDLKSPNPVGSPSDKSTTKRSNELTTVLLPEDESSQTVGGNGINKYEEDLIDYSDEEAEQPEKHTKHNVVVSEEEFSLDSVPVSTKDSLPEQSVIAHVEPSDVDDNGQEEPGVEYEEHNEESYYLESEFHEDVAEESAIEAWEHEGNNQLVETQNGLKSNEKSQDSERDPEDPEDDIGYDEGHDADSQDLLKLSDEDLGLEGSPEKPLEDEHDHSRAVGNTVSSENGTSDKTLEASAGADEVSGDEIDYDDNDDPVTPEIQEFLSSEKDPVQIDSSGKRQREDANLDEGMNMRSKRRNAANHDVTALRPSSTLA</sequence>
<evidence type="ECO:0000256" key="1">
    <source>
        <dbReference type="SAM" id="MobiDB-lite"/>
    </source>
</evidence>
<feature type="compositionally biased region" description="Acidic residues" evidence="1">
    <location>
        <begin position="717"/>
        <end position="731"/>
    </location>
</feature>
<keyword evidence="3" id="KW-1185">Reference proteome</keyword>
<gene>
    <name evidence="2" type="ORF">OIDMADRAFT_141678</name>
</gene>
<feature type="compositionally biased region" description="Polar residues" evidence="1">
    <location>
        <begin position="557"/>
        <end position="566"/>
    </location>
</feature>
<dbReference type="Pfam" id="PF10336">
    <property type="entry name" value="DUF2420"/>
    <property type="match status" value="1"/>
</dbReference>
<feature type="region of interest" description="Disordered" evidence="1">
    <location>
        <begin position="138"/>
        <end position="173"/>
    </location>
</feature>
<feature type="compositionally biased region" description="Polar residues" evidence="1">
    <location>
        <begin position="209"/>
        <end position="222"/>
    </location>
</feature>
<dbReference type="Proteomes" id="UP000054321">
    <property type="component" value="Unassembled WGS sequence"/>
</dbReference>